<feature type="region of interest" description="Disordered" evidence="1">
    <location>
        <begin position="263"/>
        <end position="299"/>
    </location>
</feature>
<accession>A0A8T0UZ97</accession>
<dbReference type="EMBL" id="CM029041">
    <property type="protein sequence ID" value="KAG2626404.1"/>
    <property type="molecule type" value="Genomic_DNA"/>
</dbReference>
<feature type="compositionally biased region" description="Basic and acidic residues" evidence="1">
    <location>
        <begin position="89"/>
        <end position="98"/>
    </location>
</feature>
<feature type="compositionally biased region" description="Low complexity" evidence="1">
    <location>
        <begin position="72"/>
        <end position="88"/>
    </location>
</feature>
<proteinExistence type="predicted"/>
<evidence type="ECO:0000256" key="1">
    <source>
        <dbReference type="SAM" id="MobiDB-lite"/>
    </source>
</evidence>
<comment type="caution">
    <text evidence="2">The sequence shown here is derived from an EMBL/GenBank/DDBJ whole genome shotgun (WGS) entry which is preliminary data.</text>
</comment>
<name>A0A8T0UZ97_PANVG</name>
<evidence type="ECO:0000313" key="3">
    <source>
        <dbReference type="Proteomes" id="UP000823388"/>
    </source>
</evidence>
<feature type="region of interest" description="Disordered" evidence="1">
    <location>
        <begin position="52"/>
        <end position="98"/>
    </location>
</feature>
<gene>
    <name evidence="2" type="ORF">PVAP13_3KG359000</name>
</gene>
<feature type="compositionally biased region" description="Basic and acidic residues" evidence="1">
    <location>
        <begin position="1"/>
        <end position="11"/>
    </location>
</feature>
<feature type="region of interest" description="Disordered" evidence="1">
    <location>
        <begin position="151"/>
        <end position="236"/>
    </location>
</feature>
<dbReference type="PANTHER" id="PTHR33671:SF8">
    <property type="entry name" value="OS05G0514400 PROTEIN"/>
    <property type="match status" value="1"/>
</dbReference>
<sequence>MGMADPPKRIDLTAPLISVRRHGGDGTGPTGLPAYRADATSGPLGLTVPFGWEHRPGHPKSVRTRRAPPLTTANAPSREPAAATAAASERARDDERFSDALSRDDVSCVTVNCSATGLSDAASAGAGARARTAPGARGGVMMDRFLPAAHAVAASSPQSTFRKAGSARDRATRSPAVPSSERTGGGGGRSPAQRPLPLQHIVAYRLPPLPPEGKNENGGVDDDDAGSDAHSTAGFAPRRCGLLPGRCVKSARLLSRGARRVAGRPFLSTGGGSRSATDPLLRRSRNGQQQTGDDPGMQSLEEVYIKSLLRSAGGRGGGGLMGPGAAVASELDRTVRELYRHRGEQAVKPKASHLGLLLVLDRSHEGCGRGYHGSSARKLSRTGDAAPLLPATAKSSPSAGNKLGRGVGKYGFPLLLEDASAVAGREMALSPQPLLSLPLPMSPSESWLSLALPSVSTRRPPAASFLGLHVQSKKHAPLPWCSIDSGKGVDHDGQWQRRARSTEMMEPTLALCCASMRRLCVMAPTVN</sequence>
<organism evidence="2 3">
    <name type="scientific">Panicum virgatum</name>
    <name type="common">Blackwell switchgrass</name>
    <dbReference type="NCBI Taxonomy" id="38727"/>
    <lineage>
        <taxon>Eukaryota</taxon>
        <taxon>Viridiplantae</taxon>
        <taxon>Streptophyta</taxon>
        <taxon>Embryophyta</taxon>
        <taxon>Tracheophyta</taxon>
        <taxon>Spermatophyta</taxon>
        <taxon>Magnoliopsida</taxon>
        <taxon>Liliopsida</taxon>
        <taxon>Poales</taxon>
        <taxon>Poaceae</taxon>
        <taxon>PACMAD clade</taxon>
        <taxon>Panicoideae</taxon>
        <taxon>Panicodae</taxon>
        <taxon>Paniceae</taxon>
        <taxon>Panicinae</taxon>
        <taxon>Panicum</taxon>
        <taxon>Panicum sect. Hiantes</taxon>
    </lineage>
</organism>
<reference evidence="2" key="1">
    <citation type="submission" date="2020-05" db="EMBL/GenBank/DDBJ databases">
        <title>WGS assembly of Panicum virgatum.</title>
        <authorList>
            <person name="Lovell J.T."/>
            <person name="Jenkins J."/>
            <person name="Shu S."/>
            <person name="Juenger T.E."/>
            <person name="Schmutz J."/>
        </authorList>
    </citation>
    <scope>NUCLEOTIDE SEQUENCE</scope>
    <source>
        <strain evidence="2">AP13</strain>
    </source>
</reference>
<dbReference type="OrthoDB" id="677721at2759"/>
<dbReference type="PANTHER" id="PTHR33671">
    <property type="entry name" value="N-METHYLTRANSFERASE, PUTATIVE (DUF688)-RELATED"/>
    <property type="match status" value="1"/>
</dbReference>
<feature type="compositionally biased region" description="Basic residues" evidence="1">
    <location>
        <begin position="57"/>
        <end position="66"/>
    </location>
</feature>
<dbReference type="Proteomes" id="UP000823388">
    <property type="component" value="Chromosome 3K"/>
</dbReference>
<keyword evidence="3" id="KW-1185">Reference proteome</keyword>
<feature type="region of interest" description="Disordered" evidence="1">
    <location>
        <begin position="1"/>
        <end position="37"/>
    </location>
</feature>
<dbReference type="InterPro" id="IPR007789">
    <property type="entry name" value="DUF688"/>
</dbReference>
<dbReference type="Pfam" id="PF05097">
    <property type="entry name" value="DUF688"/>
    <property type="match status" value="1"/>
</dbReference>
<dbReference type="AlphaFoldDB" id="A0A8T0UZ97"/>
<protein>
    <submittedName>
        <fullName evidence="2">Uncharacterized protein</fullName>
    </submittedName>
</protein>
<evidence type="ECO:0000313" key="2">
    <source>
        <dbReference type="EMBL" id="KAG2626404.1"/>
    </source>
</evidence>